<dbReference type="EMBL" id="BMOI01000009">
    <property type="protein sequence ID" value="GGL03597.1"/>
    <property type="molecule type" value="Genomic_DNA"/>
</dbReference>
<reference evidence="1" key="1">
    <citation type="journal article" date="2014" name="Int. J. Syst. Evol. Microbiol.">
        <title>Complete genome sequence of Corynebacterium casei LMG S-19264T (=DSM 44701T), isolated from a smear-ripened cheese.</title>
        <authorList>
            <consortium name="US DOE Joint Genome Institute (JGI-PGF)"/>
            <person name="Walter F."/>
            <person name="Albersmeier A."/>
            <person name="Kalinowski J."/>
            <person name="Ruckert C."/>
        </authorList>
    </citation>
    <scope>NUCLEOTIDE SEQUENCE</scope>
    <source>
        <strain evidence="1">JCM 1480</strain>
    </source>
</reference>
<organism evidence="1 2">
    <name type="scientific">Curtobacterium luteum</name>
    <dbReference type="NCBI Taxonomy" id="33881"/>
    <lineage>
        <taxon>Bacteria</taxon>
        <taxon>Bacillati</taxon>
        <taxon>Actinomycetota</taxon>
        <taxon>Actinomycetes</taxon>
        <taxon>Micrococcales</taxon>
        <taxon>Microbacteriaceae</taxon>
        <taxon>Curtobacterium</taxon>
    </lineage>
</organism>
<dbReference type="AlphaFoldDB" id="A0A8H9GAR1"/>
<dbReference type="Proteomes" id="UP000648535">
    <property type="component" value="Unassembled WGS sequence"/>
</dbReference>
<sequence length="64" mass="6536">MDMASLSAERRIGCVARIGAAAVAVAVGRRGMREPIGSLPAGGRVWRGEARDASCGRAPGLQAD</sequence>
<name>A0A8H9GAR1_9MICO</name>
<proteinExistence type="predicted"/>
<evidence type="ECO:0000313" key="1">
    <source>
        <dbReference type="EMBL" id="GGL03597.1"/>
    </source>
</evidence>
<comment type="caution">
    <text evidence="1">The sequence shown here is derived from an EMBL/GenBank/DDBJ whole genome shotgun (WGS) entry which is preliminary data.</text>
</comment>
<reference evidence="1" key="2">
    <citation type="submission" date="2020-09" db="EMBL/GenBank/DDBJ databases">
        <authorList>
            <person name="Sun Q."/>
            <person name="Ohkuma M."/>
        </authorList>
    </citation>
    <scope>NUCLEOTIDE SEQUENCE</scope>
    <source>
        <strain evidence="1">JCM 1480</strain>
    </source>
</reference>
<evidence type="ECO:0000313" key="2">
    <source>
        <dbReference type="Proteomes" id="UP000648535"/>
    </source>
</evidence>
<accession>A0A8H9GAR1</accession>
<protein>
    <submittedName>
        <fullName evidence="1">Uncharacterized protein</fullName>
    </submittedName>
</protein>
<gene>
    <name evidence="1" type="ORF">GCM10009769_22180</name>
</gene>